<organism evidence="1 2">
    <name type="scientific">Rheinheimera aquimaris</name>
    <dbReference type="NCBI Taxonomy" id="412437"/>
    <lineage>
        <taxon>Bacteria</taxon>
        <taxon>Pseudomonadati</taxon>
        <taxon>Pseudomonadota</taxon>
        <taxon>Gammaproteobacteria</taxon>
        <taxon>Chromatiales</taxon>
        <taxon>Chromatiaceae</taxon>
        <taxon>Rheinheimera</taxon>
    </lineage>
</organism>
<protein>
    <recommendedName>
        <fullName evidence="3">Sulfur relay protein TusB/DsrH</fullName>
    </recommendedName>
</protein>
<evidence type="ECO:0000313" key="2">
    <source>
        <dbReference type="Proteomes" id="UP001501169"/>
    </source>
</evidence>
<dbReference type="InterPro" id="IPR027396">
    <property type="entry name" value="DsrEFH-like"/>
</dbReference>
<dbReference type="EMBL" id="BAAAEO010000001">
    <property type="protein sequence ID" value="GAA0543027.1"/>
    <property type="molecule type" value="Genomic_DNA"/>
</dbReference>
<comment type="caution">
    <text evidence="1">The sequence shown here is derived from an EMBL/GenBank/DDBJ whole genome shotgun (WGS) entry which is preliminary data.</text>
</comment>
<dbReference type="Proteomes" id="UP001501169">
    <property type="component" value="Unassembled WGS sequence"/>
</dbReference>
<dbReference type="InterPro" id="IPR007215">
    <property type="entry name" value="Sulphur_relay_TusB/DsrH"/>
</dbReference>
<reference evidence="1 2" key="1">
    <citation type="journal article" date="2019" name="Int. J. Syst. Evol. Microbiol.">
        <title>The Global Catalogue of Microorganisms (GCM) 10K type strain sequencing project: providing services to taxonomists for standard genome sequencing and annotation.</title>
        <authorList>
            <consortium name="The Broad Institute Genomics Platform"/>
            <consortium name="The Broad Institute Genome Sequencing Center for Infectious Disease"/>
            <person name="Wu L."/>
            <person name="Ma J."/>
        </authorList>
    </citation>
    <scope>NUCLEOTIDE SEQUENCE [LARGE SCALE GENOMIC DNA]</scope>
    <source>
        <strain evidence="1 2">JCM 14331</strain>
    </source>
</reference>
<dbReference type="SUPFAM" id="SSF75169">
    <property type="entry name" value="DsrEFH-like"/>
    <property type="match status" value="1"/>
</dbReference>
<evidence type="ECO:0008006" key="3">
    <source>
        <dbReference type="Google" id="ProtNLM"/>
    </source>
</evidence>
<name>A0ABN1DH40_9GAMM</name>
<gene>
    <name evidence="1" type="ORF">GCM10009098_08350</name>
</gene>
<dbReference type="Gene3D" id="3.40.1260.10">
    <property type="entry name" value="DsrEFH-like"/>
    <property type="match status" value="1"/>
</dbReference>
<sequence length="89" mass="10144">MKLISLITPEVNLDSLSRICQHDDAILLRQDAVYLCLSPHLSWPVKKLYALQTDLTVRQLQQPDGITAVSAQQWVELCSKATQNILWQK</sequence>
<keyword evidence="2" id="KW-1185">Reference proteome</keyword>
<evidence type="ECO:0000313" key="1">
    <source>
        <dbReference type="EMBL" id="GAA0543027.1"/>
    </source>
</evidence>
<accession>A0ABN1DH40</accession>
<dbReference type="Pfam" id="PF04077">
    <property type="entry name" value="DsrH"/>
    <property type="match status" value="1"/>
</dbReference>
<dbReference type="RefSeq" id="WP_226765375.1">
    <property type="nucleotide sequence ID" value="NZ_BAAAEO010000001.1"/>
</dbReference>
<proteinExistence type="predicted"/>